<dbReference type="InterPro" id="IPR051726">
    <property type="entry name" value="Chitin_Synth_Reg"/>
</dbReference>
<dbReference type="Gene3D" id="1.25.40.10">
    <property type="entry name" value="Tetratricopeptide repeat domain"/>
    <property type="match status" value="2"/>
</dbReference>
<dbReference type="EMBL" id="CP058554">
    <property type="protein sequence ID" value="QMV74740.1"/>
    <property type="molecule type" value="Genomic_DNA"/>
</dbReference>
<dbReference type="InterPro" id="IPR006597">
    <property type="entry name" value="Sel1-like"/>
</dbReference>
<accession>A0A7G5EL65</accession>
<keyword evidence="3" id="KW-1185">Reference proteome</keyword>
<sequence>MKHIEPIELDMAYKAYNEQGDVELAISLYEIAARKNSIEAMEALIDIYLNKGMMKSGRTWIEKIIQEAENGKPDFQLALAKLHLSKNIPNASNQIAFDFLLRAANNCNSDAQYILADLYCSGLHQIERSTDRAGYWLRRAYKNRHPAAIYDIACFHLHKNNKKEKAVCLLKKSSDLGFDQATDALNTQDIWPE</sequence>
<dbReference type="Proteomes" id="UP000515240">
    <property type="component" value="Chromosome"/>
</dbReference>
<dbReference type="KEGG" id="cpis:HS961_18915"/>
<dbReference type="SUPFAM" id="SSF81901">
    <property type="entry name" value="HCP-like"/>
    <property type="match status" value="1"/>
</dbReference>
<organism evidence="2 3">
    <name type="scientific">Comamonas piscis</name>
    <dbReference type="NCBI Taxonomy" id="1562974"/>
    <lineage>
        <taxon>Bacteria</taxon>
        <taxon>Pseudomonadati</taxon>
        <taxon>Pseudomonadota</taxon>
        <taxon>Betaproteobacteria</taxon>
        <taxon>Burkholderiales</taxon>
        <taxon>Comamonadaceae</taxon>
        <taxon>Comamonas</taxon>
    </lineage>
</organism>
<name>A0A7G5EL65_9BURK</name>
<reference evidence="2 3" key="1">
    <citation type="journal article" date="2020" name="G3 (Bethesda)">
        <title>CeMbio - The Caenorhabditis elegans Microbiome Resource.</title>
        <authorList>
            <person name="Dirksen P."/>
            <person name="Assie A."/>
            <person name="Zimmermann J."/>
            <person name="Zhang F."/>
            <person name="Tietje A.M."/>
            <person name="Marsh S.A."/>
            <person name="Felix M.A."/>
            <person name="Shapira M."/>
            <person name="Kaleta C."/>
            <person name="Schulenburg H."/>
            <person name="Samuel B."/>
        </authorList>
    </citation>
    <scope>NUCLEOTIDE SEQUENCE [LARGE SCALE GENOMIC DNA]</scope>
    <source>
        <strain evidence="2 3">BIGb0172</strain>
    </source>
</reference>
<dbReference type="Pfam" id="PF08238">
    <property type="entry name" value="Sel1"/>
    <property type="match status" value="2"/>
</dbReference>
<protein>
    <submittedName>
        <fullName evidence="2">Sel1 repeat family protein</fullName>
    </submittedName>
</protein>
<evidence type="ECO:0000313" key="3">
    <source>
        <dbReference type="Proteomes" id="UP000515240"/>
    </source>
</evidence>
<gene>
    <name evidence="2" type="ORF">HS961_18915</name>
</gene>
<keyword evidence="1" id="KW-0677">Repeat</keyword>
<dbReference type="SMART" id="SM00671">
    <property type="entry name" value="SEL1"/>
    <property type="match status" value="3"/>
</dbReference>
<evidence type="ECO:0000313" key="2">
    <source>
        <dbReference type="EMBL" id="QMV74740.1"/>
    </source>
</evidence>
<proteinExistence type="predicted"/>
<dbReference type="RefSeq" id="WP_182324648.1">
    <property type="nucleotide sequence ID" value="NZ_CP058554.1"/>
</dbReference>
<dbReference type="PANTHER" id="PTHR46430">
    <property type="entry name" value="PROTEIN SKT5-RELATED"/>
    <property type="match status" value="1"/>
</dbReference>
<evidence type="ECO:0000256" key="1">
    <source>
        <dbReference type="ARBA" id="ARBA00022737"/>
    </source>
</evidence>
<dbReference type="InterPro" id="IPR011990">
    <property type="entry name" value="TPR-like_helical_dom_sf"/>
</dbReference>
<dbReference type="AlphaFoldDB" id="A0A7G5EL65"/>